<dbReference type="EMBL" id="GG693864">
    <property type="protein sequence ID" value="EES53370.1"/>
    <property type="molecule type" value="Genomic_DNA"/>
</dbReference>
<feature type="domain" description="Gamma-butyrobetaine hydroxylase-like N-terminal" evidence="3">
    <location>
        <begin position="11"/>
        <end position="92"/>
    </location>
</feature>
<evidence type="ECO:0000256" key="2">
    <source>
        <dbReference type="ARBA" id="ARBA00023004"/>
    </source>
</evidence>
<dbReference type="InterPro" id="IPR038492">
    <property type="entry name" value="GBBH-like_N_sf"/>
</dbReference>
<keyword evidence="5" id="KW-1185">Reference proteome</keyword>
<name>C6HVL1_9BACT</name>
<evidence type="ECO:0000313" key="5">
    <source>
        <dbReference type="Proteomes" id="UP000009374"/>
    </source>
</evidence>
<proteinExistence type="predicted"/>
<dbReference type="Proteomes" id="UP000009374">
    <property type="component" value="Unassembled WGS sequence"/>
</dbReference>
<dbReference type="GO" id="GO:0046872">
    <property type="term" value="F:metal ion binding"/>
    <property type="evidence" value="ECO:0007669"/>
    <property type="project" value="UniProtKB-KW"/>
</dbReference>
<evidence type="ECO:0000256" key="1">
    <source>
        <dbReference type="ARBA" id="ARBA00022723"/>
    </source>
</evidence>
<keyword evidence="1" id="KW-0479">Metal-binding</keyword>
<dbReference type="InterPro" id="IPR010376">
    <property type="entry name" value="GBBH-like_N"/>
</dbReference>
<accession>C6HVL1</accession>
<evidence type="ECO:0000259" key="3">
    <source>
        <dbReference type="Pfam" id="PF06155"/>
    </source>
</evidence>
<protein>
    <recommendedName>
        <fullName evidence="3">Gamma-butyrobetaine hydroxylase-like N-terminal domain-containing protein</fullName>
    </recommendedName>
</protein>
<evidence type="ECO:0000313" key="4">
    <source>
        <dbReference type="EMBL" id="EES53370.1"/>
    </source>
</evidence>
<dbReference type="PANTHER" id="PTHR35303">
    <property type="entry name" value="OS02G0197800 PROTEIN"/>
    <property type="match status" value="1"/>
</dbReference>
<dbReference type="Gene3D" id="3.30.2020.30">
    <property type="match status" value="1"/>
</dbReference>
<organism evidence="4 5">
    <name type="scientific">Leptospirillum ferrodiazotrophum</name>
    <dbReference type="NCBI Taxonomy" id="412449"/>
    <lineage>
        <taxon>Bacteria</taxon>
        <taxon>Pseudomonadati</taxon>
        <taxon>Nitrospirota</taxon>
        <taxon>Nitrospiria</taxon>
        <taxon>Nitrospirales</taxon>
        <taxon>Nitrospiraceae</taxon>
        <taxon>Leptospirillum</taxon>
    </lineage>
</organism>
<gene>
    <name evidence="4" type="ORF">UBAL3_79320019</name>
</gene>
<dbReference type="AlphaFoldDB" id="C6HVL1"/>
<keyword evidence="2" id="KW-0408">Iron</keyword>
<reference evidence="4 5" key="1">
    <citation type="journal article" date="2009" name="Appl. Environ. Microbiol.">
        <title>Community genomic and proteomic analyses of chemoautotrophic iron-oxidizing "Leptospirillum rubarum" (Group II) and "Leptospirillum ferrodiazotrophum" (Group III) bacteria in acid mine drainage biofilms.</title>
        <authorList>
            <person name="Goltsman D.S."/>
            <person name="Denef V.J."/>
            <person name="Singer S.W."/>
            <person name="VerBerkmoes N.C."/>
            <person name="Lefsrud M."/>
            <person name="Mueller R.S."/>
            <person name="Dick G.J."/>
            <person name="Sun C.L."/>
            <person name="Wheeler K.E."/>
            <person name="Zemla A."/>
            <person name="Baker B.J."/>
            <person name="Hauser L."/>
            <person name="Land M."/>
            <person name="Shah M.B."/>
            <person name="Thelen M.P."/>
            <person name="Hettich R.L."/>
            <person name="Banfield J.F."/>
        </authorList>
    </citation>
    <scope>NUCLEOTIDE SEQUENCE [LARGE SCALE GENOMIC DNA]</scope>
</reference>
<sequence>MILPQNIELTDPQTIRVEWRDGHLSLFSSRTLRLQCPCASCVNEWTGERTVREETIPADIRPTSWSLVGQYALAIGFSDGHNTGIYSFDLLRDLCPCDLCREERL</sequence>
<dbReference type="Pfam" id="PF06155">
    <property type="entry name" value="GBBH-like_N"/>
    <property type="match status" value="1"/>
</dbReference>